<feature type="transmembrane region" description="Helical" evidence="1">
    <location>
        <begin position="189"/>
        <end position="205"/>
    </location>
</feature>
<keyword evidence="1" id="KW-1133">Transmembrane helix</keyword>
<feature type="transmembrane region" description="Helical" evidence="1">
    <location>
        <begin position="319"/>
        <end position="340"/>
    </location>
</feature>
<proteinExistence type="predicted"/>
<dbReference type="EMBL" id="QSHZ01000005">
    <property type="protein sequence ID" value="RHC57252.1"/>
    <property type="molecule type" value="Genomic_DNA"/>
</dbReference>
<accession>A0A414AYG2</accession>
<feature type="transmembrane region" description="Helical" evidence="1">
    <location>
        <begin position="290"/>
        <end position="307"/>
    </location>
</feature>
<keyword evidence="1" id="KW-0812">Transmembrane</keyword>
<comment type="caution">
    <text evidence="2">The sequence shown here is derived from an EMBL/GenBank/DDBJ whole genome shotgun (WGS) entry which is preliminary data.</text>
</comment>
<reference evidence="2 3" key="1">
    <citation type="submission" date="2018-08" db="EMBL/GenBank/DDBJ databases">
        <title>A genome reference for cultivated species of the human gut microbiota.</title>
        <authorList>
            <person name="Zou Y."/>
            <person name="Xue W."/>
            <person name="Luo G."/>
        </authorList>
    </citation>
    <scope>NUCLEOTIDE SEQUENCE [LARGE SCALE GENOMIC DNA]</scope>
    <source>
        <strain evidence="2 3">AM35-14</strain>
    </source>
</reference>
<feature type="transmembrane region" description="Helical" evidence="1">
    <location>
        <begin position="101"/>
        <end position="122"/>
    </location>
</feature>
<dbReference type="AlphaFoldDB" id="A0A414AYG2"/>
<sequence>MKSKDIRFKVTIGIGLVFVFSIIPLLLVARYNHGWADDYSYGFLAYSAWKQTHSIWQIILAAAAQVKNSYFNWQGTYSGIFFMAIQPGIFGDAYYTVTTYLLLFLLISSVLFFFKVIIIELLDGDKCDWFAISILILFLMIQCVPDPVQAFYWFNGSLYYLGFFSLLLYMIGICVQISCQEERKKIVRIRRVVMTVVLSAIIGGGNYVGTLLAVEISALILVIIYYKRLKSGRILTVPFIVLMVGFCISMMAPGNAIRSAAFTGQQKGVVQSIYYSFRYGVQFINEWTNLYLIFALMFLCPFLWNVVKKKNGVERYCHFPLLFLMFSFCLFASSFTPTLYATGGLGQNIEAAGRVQNVRYILFVLLIVFNVLYFMGWIKGRLADVRLNILTLQDMKMYYGFLVIGTIGLAICPKSFNELTSVSAIYSYYTGELQEYVQEAADRKALLESNESVVTLKPYKARPRLLYYYNDIQLDEHDWKNEIIARWYGKETVYLEDEAGEQ</sequence>
<feature type="transmembrane region" description="Helical" evidence="1">
    <location>
        <begin position="12"/>
        <end position="31"/>
    </location>
</feature>
<feature type="transmembrane region" description="Helical" evidence="1">
    <location>
        <begin position="234"/>
        <end position="252"/>
    </location>
</feature>
<gene>
    <name evidence="2" type="ORF">DW839_05915</name>
</gene>
<feature type="transmembrane region" description="Helical" evidence="1">
    <location>
        <begin position="129"/>
        <end position="152"/>
    </location>
</feature>
<dbReference type="Pfam" id="PF19528">
    <property type="entry name" value="DUF6056"/>
    <property type="match status" value="1"/>
</dbReference>
<evidence type="ECO:0000313" key="2">
    <source>
        <dbReference type="EMBL" id="RHC57252.1"/>
    </source>
</evidence>
<keyword evidence="1" id="KW-0472">Membrane</keyword>
<evidence type="ECO:0000256" key="1">
    <source>
        <dbReference type="SAM" id="Phobius"/>
    </source>
</evidence>
<feature type="transmembrane region" description="Helical" evidence="1">
    <location>
        <begin position="360"/>
        <end position="378"/>
    </location>
</feature>
<feature type="transmembrane region" description="Helical" evidence="1">
    <location>
        <begin position="158"/>
        <end position="177"/>
    </location>
</feature>
<dbReference type="Proteomes" id="UP000283975">
    <property type="component" value="Unassembled WGS sequence"/>
</dbReference>
<feature type="transmembrane region" description="Helical" evidence="1">
    <location>
        <begin position="398"/>
        <end position="416"/>
    </location>
</feature>
<name>A0A414AYG2_9FIRM</name>
<evidence type="ECO:0000313" key="3">
    <source>
        <dbReference type="Proteomes" id="UP000283975"/>
    </source>
</evidence>
<protein>
    <recommendedName>
        <fullName evidence="4">YfhO family protein</fullName>
    </recommendedName>
</protein>
<evidence type="ECO:0008006" key="4">
    <source>
        <dbReference type="Google" id="ProtNLM"/>
    </source>
</evidence>
<dbReference type="InterPro" id="IPR045691">
    <property type="entry name" value="DUF6056"/>
</dbReference>
<organism evidence="2 3">
    <name type="scientific">Enterocloster bolteae</name>
    <dbReference type="NCBI Taxonomy" id="208479"/>
    <lineage>
        <taxon>Bacteria</taxon>
        <taxon>Bacillati</taxon>
        <taxon>Bacillota</taxon>
        <taxon>Clostridia</taxon>
        <taxon>Lachnospirales</taxon>
        <taxon>Lachnospiraceae</taxon>
        <taxon>Enterocloster</taxon>
    </lineage>
</organism>